<dbReference type="InterPro" id="IPR025110">
    <property type="entry name" value="AMP-bd_C"/>
</dbReference>
<keyword evidence="3" id="KW-0597">Phosphoprotein</keyword>
<dbReference type="PROSITE" id="PS00012">
    <property type="entry name" value="PHOSPHOPANTETHEINE"/>
    <property type="match status" value="1"/>
</dbReference>
<evidence type="ECO:0000313" key="5">
    <source>
        <dbReference type="EMBL" id="MFB2937533.1"/>
    </source>
</evidence>
<dbReference type="PROSITE" id="PS00455">
    <property type="entry name" value="AMP_BINDING"/>
    <property type="match status" value="1"/>
</dbReference>
<dbReference type="Gene3D" id="3.30.300.30">
    <property type="match status" value="1"/>
</dbReference>
<dbReference type="PANTHER" id="PTHR45527:SF1">
    <property type="entry name" value="FATTY ACID SYNTHASE"/>
    <property type="match status" value="1"/>
</dbReference>
<dbReference type="InterPro" id="IPR002376">
    <property type="entry name" value="Formyl_transf_N"/>
</dbReference>
<dbReference type="InterPro" id="IPR045851">
    <property type="entry name" value="AMP-bd_C_sf"/>
</dbReference>
<dbReference type="PROSITE" id="PS50075">
    <property type="entry name" value="CARRIER"/>
    <property type="match status" value="1"/>
</dbReference>
<dbReference type="InterPro" id="IPR011034">
    <property type="entry name" value="Formyl_transferase-like_C_sf"/>
</dbReference>
<dbReference type="Pfam" id="PF00551">
    <property type="entry name" value="Formyl_trans_N"/>
    <property type="match status" value="1"/>
</dbReference>
<protein>
    <submittedName>
        <fullName evidence="5">Amino acid adenylation domain-containing protein</fullName>
    </submittedName>
</protein>
<dbReference type="SUPFAM" id="SSF47336">
    <property type="entry name" value="ACP-like"/>
    <property type="match status" value="1"/>
</dbReference>
<dbReference type="SUPFAM" id="SSF52777">
    <property type="entry name" value="CoA-dependent acyltransferases"/>
    <property type="match status" value="3"/>
</dbReference>
<dbReference type="InterPro" id="IPR000873">
    <property type="entry name" value="AMP-dep_synth/lig_dom"/>
</dbReference>
<comment type="caution">
    <text evidence="5">The sequence shown here is derived from an EMBL/GenBank/DDBJ whole genome shotgun (WGS) entry which is preliminary data.</text>
</comment>
<dbReference type="Pfam" id="PF00668">
    <property type="entry name" value="Condensation"/>
    <property type="match status" value="2"/>
</dbReference>
<evidence type="ECO:0000256" key="3">
    <source>
        <dbReference type="ARBA" id="ARBA00022553"/>
    </source>
</evidence>
<dbReference type="Gene3D" id="3.30.559.10">
    <property type="entry name" value="Chloramphenicol acetyltransferase-like domain"/>
    <property type="match status" value="1"/>
</dbReference>
<evidence type="ECO:0000256" key="1">
    <source>
        <dbReference type="ARBA" id="ARBA00001957"/>
    </source>
</evidence>
<dbReference type="Proteomes" id="UP001576776">
    <property type="component" value="Unassembled WGS sequence"/>
</dbReference>
<dbReference type="InterPro" id="IPR006162">
    <property type="entry name" value="Ppantetheine_attach_site"/>
</dbReference>
<keyword evidence="6" id="KW-1185">Reference proteome</keyword>
<dbReference type="CDD" id="cd19531">
    <property type="entry name" value="LCL_NRPS-like"/>
    <property type="match status" value="1"/>
</dbReference>
<reference evidence="5 6" key="1">
    <citation type="submission" date="2024-09" db="EMBL/GenBank/DDBJ databases">
        <title>Floridaenema gen nov. (Aerosakkonemataceae, Aerosakkonematales ord. nov., Cyanobacteria) from benthic tropical and subtropical fresh waters, with the description of four new species.</title>
        <authorList>
            <person name="Moretto J.A."/>
            <person name="Berthold D.E."/>
            <person name="Lefler F.W."/>
            <person name="Huang I.-S."/>
            <person name="Laughinghouse H. IV."/>
        </authorList>
    </citation>
    <scope>NUCLEOTIDE SEQUENCE [LARGE SCALE GENOMIC DNA]</scope>
    <source>
        <strain evidence="5 6">BLCC-F154</strain>
    </source>
</reference>
<keyword evidence="2" id="KW-0596">Phosphopantetheine</keyword>
<dbReference type="EMBL" id="JBHFNS010000075">
    <property type="protein sequence ID" value="MFB2937533.1"/>
    <property type="molecule type" value="Genomic_DNA"/>
</dbReference>
<dbReference type="Pfam" id="PF00501">
    <property type="entry name" value="AMP-binding"/>
    <property type="match status" value="1"/>
</dbReference>
<dbReference type="NCBIfam" id="TIGR01733">
    <property type="entry name" value="AA-adenyl-dom"/>
    <property type="match status" value="1"/>
</dbReference>
<evidence type="ECO:0000256" key="2">
    <source>
        <dbReference type="ARBA" id="ARBA00022450"/>
    </source>
</evidence>
<dbReference type="SUPFAM" id="SSF53328">
    <property type="entry name" value="Formyltransferase"/>
    <property type="match status" value="1"/>
</dbReference>
<comment type="cofactor">
    <cofactor evidence="1">
        <name>pantetheine 4'-phosphate</name>
        <dbReference type="ChEBI" id="CHEBI:47942"/>
    </cofactor>
</comment>
<dbReference type="InterPro" id="IPR020845">
    <property type="entry name" value="AMP-binding_CS"/>
</dbReference>
<dbReference type="RefSeq" id="WP_413259019.1">
    <property type="nucleotide sequence ID" value="NZ_JBHFNS010000075.1"/>
</dbReference>
<dbReference type="Gene3D" id="2.30.38.10">
    <property type="entry name" value="Luciferase, Domain 3"/>
    <property type="match status" value="1"/>
</dbReference>
<dbReference type="InterPro" id="IPR020806">
    <property type="entry name" value="PKS_PP-bd"/>
</dbReference>
<accession>A0ABV4YFS7</accession>
<dbReference type="InterPro" id="IPR036477">
    <property type="entry name" value="Formyl_transf_N_sf"/>
</dbReference>
<evidence type="ECO:0000313" key="6">
    <source>
        <dbReference type="Proteomes" id="UP001576776"/>
    </source>
</evidence>
<dbReference type="Gene3D" id="3.40.50.980">
    <property type="match status" value="2"/>
</dbReference>
<dbReference type="InterPro" id="IPR009081">
    <property type="entry name" value="PP-bd_ACP"/>
</dbReference>
<organism evidence="5 6">
    <name type="scientific">Floridaenema fluviatile BLCC-F154</name>
    <dbReference type="NCBI Taxonomy" id="3153640"/>
    <lineage>
        <taxon>Bacteria</taxon>
        <taxon>Bacillati</taxon>
        <taxon>Cyanobacteriota</taxon>
        <taxon>Cyanophyceae</taxon>
        <taxon>Oscillatoriophycideae</taxon>
        <taxon>Aerosakkonematales</taxon>
        <taxon>Aerosakkonemataceae</taxon>
        <taxon>Floridanema</taxon>
        <taxon>Floridanema fluviatile</taxon>
    </lineage>
</organism>
<dbReference type="SUPFAM" id="SSF50486">
    <property type="entry name" value="FMT C-terminal domain-like"/>
    <property type="match status" value="1"/>
</dbReference>
<dbReference type="Pfam" id="PF13193">
    <property type="entry name" value="AMP-binding_C"/>
    <property type="match status" value="1"/>
</dbReference>
<dbReference type="Gene3D" id="3.40.50.12230">
    <property type="match status" value="1"/>
</dbReference>
<dbReference type="SUPFAM" id="SSF56801">
    <property type="entry name" value="Acetyl-CoA synthetase-like"/>
    <property type="match status" value="1"/>
</dbReference>
<evidence type="ECO:0000259" key="4">
    <source>
        <dbReference type="PROSITE" id="PS50075"/>
    </source>
</evidence>
<dbReference type="Gene3D" id="3.40.50.1820">
    <property type="entry name" value="alpha/beta hydrolase"/>
    <property type="match status" value="1"/>
</dbReference>
<feature type="domain" description="Carrier" evidence="4">
    <location>
        <begin position="1586"/>
        <end position="1661"/>
    </location>
</feature>
<dbReference type="SMART" id="SM00823">
    <property type="entry name" value="PKS_PP"/>
    <property type="match status" value="1"/>
</dbReference>
<dbReference type="InterPro" id="IPR010071">
    <property type="entry name" value="AA_adenyl_dom"/>
</dbReference>
<dbReference type="PANTHER" id="PTHR45527">
    <property type="entry name" value="NONRIBOSOMAL PEPTIDE SYNTHETASE"/>
    <property type="match status" value="1"/>
</dbReference>
<dbReference type="InterPro" id="IPR029058">
    <property type="entry name" value="AB_hydrolase_fold"/>
</dbReference>
<proteinExistence type="predicted"/>
<dbReference type="CDD" id="cd08700">
    <property type="entry name" value="FMT_C_OzmH_like"/>
    <property type="match status" value="1"/>
</dbReference>
<dbReference type="InterPro" id="IPR001242">
    <property type="entry name" value="Condensation_dom"/>
</dbReference>
<name>A0ABV4YFS7_9CYAN</name>
<sequence length="1680" mass="189218">MMNDINQRLAKLSPAKRALLEQKLKQKSLEKNRELSIPRSANSDSASLSFSQVRMWLLDQLEPGNPAYNRPTNIHLTGQLNVAALEQSLNEIVRRHDILRTSFLAVDGQPVQVISATLTLSLPIVDLSHLVKNDRESEVQRLATQEAQQSFNLSQLPLIKAILVRLNEQEHILLLTLHHIIFDGWSMGVLTQELAALYEAFSTGKPSPLPELPIQYADFAEWQRQKGLESQLAYWKKQLGGNLPVLELPTDQPRGAVQTFRGAKHSLLLSKTLTQALKELSQREGVTLFMTLLAAFQTLLYRYTGQDDIIVGTPIAGRDRTETEKLIGVFINTLVLRTQIDSNLTVRELLGRVREVALGAYNCSDIPFEKLVQELQPERNLSRTPLFQILFQLRNLPNEAVEVQGLKIEDCQLETGIVMLDLALEIEEQPEGLYCTFKYNKDLFNTATIEQISVNFQTLLAGIIANPEQSILDLTSLIISDRKALSNYQRFNCFLIGHESLLIPCAELLLKRGHQVLGIVSTGTLITSWATSQGIPCIQPTEDLVGFLSQQPFDYLFSIYNPFILPQKLLELPRQYAINCHDALLPKYGGLNAPSWAILHQEKNHGITWHKMTHQVDLGDILKQVTISISKKETAFTLNGKCYETIIHSFSELIYDLATNQVTLVQQDLAKRSYFLRSEKPSPGCILSWNRQADEIDTFIRALEFGSYENLIGLPKLVLGSEFFVVSKIEVLDTPSTLPPGTITAIESNCLQVSTASYDILLHQVLTIDGQLLSMPEFATRFKLQVGEQFKEIELDRSKRIKTLEVSLVKHENFWVERLATLQLITLPSTEQKISSQLSKGEVKSKEWLIPNQVITFLESYLPAETLGKFVIAAFAAYLARINQTECFDLGLRYSELQSQLIGLEGLFASAVPCRIEINQEQRFAEVVRAVNEQVELIKQQKTYSRDVVLRYPQLQSIEVGFDGKLPIIVEQVACLDDYKQKSPENSLILVISENEKKCYWVYDTASYADDSIDRILEQFTIFVQSIITAPNQDICNLQLLSDAERHQLLVEWNASQTDYLFDRCIHQLFEQQVDKTPDAIAVMFQDQKLTYRELNTKANQLAHKLQQLGVKPEVLVGICVERSLEMIVGLLGILKAGGAYVPLDPVYPMERLAYMVSDAQVQVLLTQEKLLPLFAQQIVQHIICLDTNWGIFDESEENIPDSIQPDCLAYMIYTSGSTGKPKGVLISHRSLINFTRAAISEYEISQSENPTGTLRDRILQFASISFDAAVEEIYPCLITGGTLVLRTDEMLSSPSTFLKACQDWKVTVLELPTAYWQQLVSELATTNLVLPKTLRLVIIGGERVLPESVRIWQQQVGDYPQLLNTYGPTEATVVATAYKVKASTPIQKEVPIGRALANVQTYILDRNLQPVPIGIPGELYLGGLGLARGYLNRPELTKEKFIANPFSNDPKARLYKTGDRVRYLPDGNIEFIGRIDNQVKIRGFRIELGEIEAVLIQHPTVKEAVVIAREDQPGNKRLVAYFISNSKESITNELRSFLKTKLPEYMVPSIFVRLDVLPLTLNGKVDRRALPIPEIEDTFSTNFVSPRNSTEEQLASIWSSVLGIERVGIHHNFFELGGHSLLATQVISRIGQAFQMELPLRALFEAPTVAQLGDRIDTILWTQSTQAPLNVTNLEEGEL</sequence>
<dbReference type="Gene3D" id="3.30.559.30">
    <property type="entry name" value="Nonribosomal peptide synthetase, condensation domain"/>
    <property type="match status" value="2"/>
</dbReference>
<gene>
    <name evidence="5" type="ORF">ACE1B6_19975</name>
</gene>
<dbReference type="InterPro" id="IPR036736">
    <property type="entry name" value="ACP-like_sf"/>
</dbReference>
<dbReference type="Pfam" id="PF00550">
    <property type="entry name" value="PP-binding"/>
    <property type="match status" value="1"/>
</dbReference>
<dbReference type="InterPro" id="IPR023213">
    <property type="entry name" value="CAT-like_dom_sf"/>
</dbReference>